<comment type="caution">
    <text evidence="2">The sequence shown here is derived from an EMBL/GenBank/DDBJ whole genome shotgun (WGS) entry which is preliminary data.</text>
</comment>
<proteinExistence type="predicted"/>
<evidence type="ECO:0000313" key="2">
    <source>
        <dbReference type="EMBL" id="KAJ4395901.1"/>
    </source>
</evidence>
<dbReference type="AlphaFoldDB" id="A0A9W9D1F4"/>
<protein>
    <submittedName>
        <fullName evidence="2">Uncharacterized protein</fullName>
    </submittedName>
</protein>
<sequence length="163" mass="18038">MKMIAFVLLASMAVASLLPVRLMPAAPLNLSNIANVHLLEGAIEMIQGHDIWIPDVVNLTEVAANLNENFTQLAIYLESIVNMEEEIKKYNASELEVNNLFIITPRTGSTTGTSIKDPPNGYGVDCGHCHLCEEACIATIWFPPFLWLCEGLCQAQSWCYHCD</sequence>
<feature type="chain" id="PRO_5040731351" evidence="1">
    <location>
        <begin position="16"/>
        <end position="163"/>
    </location>
</feature>
<name>A0A9W9D1F4_9PEZI</name>
<evidence type="ECO:0000313" key="3">
    <source>
        <dbReference type="Proteomes" id="UP001140453"/>
    </source>
</evidence>
<feature type="signal peptide" evidence="1">
    <location>
        <begin position="1"/>
        <end position="15"/>
    </location>
</feature>
<dbReference type="EMBL" id="JAPEVB010000001">
    <property type="protein sequence ID" value="KAJ4395901.1"/>
    <property type="molecule type" value="Genomic_DNA"/>
</dbReference>
<keyword evidence="3" id="KW-1185">Reference proteome</keyword>
<organism evidence="2 3">
    <name type="scientific">Gnomoniopsis smithogilvyi</name>
    <dbReference type="NCBI Taxonomy" id="1191159"/>
    <lineage>
        <taxon>Eukaryota</taxon>
        <taxon>Fungi</taxon>
        <taxon>Dikarya</taxon>
        <taxon>Ascomycota</taxon>
        <taxon>Pezizomycotina</taxon>
        <taxon>Sordariomycetes</taxon>
        <taxon>Sordariomycetidae</taxon>
        <taxon>Diaporthales</taxon>
        <taxon>Gnomoniaceae</taxon>
        <taxon>Gnomoniopsis</taxon>
    </lineage>
</organism>
<reference evidence="2" key="1">
    <citation type="submission" date="2022-10" db="EMBL/GenBank/DDBJ databases">
        <title>Tapping the CABI collections for fungal endophytes: first genome assemblies for Collariella, Neodidymelliopsis, Ascochyta clinopodiicola, Didymella pomorum, Didymosphaeria variabile, Neocosmospora piperis and Neocucurbitaria cava.</title>
        <authorList>
            <person name="Hill R."/>
        </authorList>
    </citation>
    <scope>NUCLEOTIDE SEQUENCE</scope>
    <source>
        <strain evidence="2">IMI 355082</strain>
    </source>
</reference>
<keyword evidence="1" id="KW-0732">Signal</keyword>
<evidence type="ECO:0000256" key="1">
    <source>
        <dbReference type="SAM" id="SignalP"/>
    </source>
</evidence>
<accession>A0A9W9D1F4</accession>
<gene>
    <name evidence="2" type="ORF">N0V93_000117</name>
</gene>
<dbReference type="Proteomes" id="UP001140453">
    <property type="component" value="Unassembled WGS sequence"/>
</dbReference>